<proteinExistence type="predicted"/>
<evidence type="ECO:0000313" key="2">
    <source>
        <dbReference type="Proteomes" id="UP000027778"/>
    </source>
</evidence>
<dbReference type="eggNOG" id="COG1073">
    <property type="taxonomic scope" value="Bacteria"/>
</dbReference>
<name>A0A073K9W6_9BACI</name>
<organism evidence="1 2">
    <name type="scientific">Bacillus gaemokensis</name>
    <dbReference type="NCBI Taxonomy" id="574375"/>
    <lineage>
        <taxon>Bacteria</taxon>
        <taxon>Bacillati</taxon>
        <taxon>Bacillota</taxon>
        <taxon>Bacilli</taxon>
        <taxon>Bacillales</taxon>
        <taxon>Bacillaceae</taxon>
        <taxon>Bacillus</taxon>
        <taxon>Bacillus cereus group</taxon>
    </lineage>
</organism>
<dbReference type="Proteomes" id="UP000027778">
    <property type="component" value="Unassembled WGS sequence"/>
</dbReference>
<dbReference type="RefSeq" id="WP_033675749.1">
    <property type="nucleotide sequence ID" value="NZ_LTAQ01000006.1"/>
</dbReference>
<comment type="caution">
    <text evidence="1">The sequence shown here is derived from an EMBL/GenBank/DDBJ whole genome shotgun (WGS) entry which is preliminary data.</text>
</comment>
<sequence>MSGDSRVTPITPLGSIHRILNTSMMNSPVSSLSSLAKTWEANNARLRALFNPLLASATLPPIDSLPMTSFVEMRIQGTSRFHNAELGVNPNSWKPSFVNATEIIFRLRQSARGKWKDFEVHQVTAEMARERFFSNGVNSWQLSKISNKLVEDAPDPGLQSAEPVGNVAEVAFYDAPGPQYNGKDRVINLGSGVLSTDYGNMLLIQQNFLCWVEARPNAGGPLRRISPVFPWHSRQCLAFDEHANKWVPYHLAFQQPGDGPGTFMFSSHIGPGLDV</sequence>
<gene>
    <name evidence="1" type="ORF">BAGA_09560</name>
</gene>
<evidence type="ECO:0000313" key="1">
    <source>
        <dbReference type="EMBL" id="KEK23355.1"/>
    </source>
</evidence>
<dbReference type="AlphaFoldDB" id="A0A073K9W6"/>
<dbReference type="EMBL" id="JOTM01000017">
    <property type="protein sequence ID" value="KEK23355.1"/>
    <property type="molecule type" value="Genomic_DNA"/>
</dbReference>
<keyword evidence="2" id="KW-1185">Reference proteome</keyword>
<reference evidence="1 2" key="1">
    <citation type="submission" date="2014-06" db="EMBL/GenBank/DDBJ databases">
        <title>Draft genome sequence of Bacillus gaemokensis JCM 15801 (MCCC 1A00707).</title>
        <authorList>
            <person name="Lai Q."/>
            <person name="Liu Y."/>
            <person name="Shao Z."/>
        </authorList>
    </citation>
    <scope>NUCLEOTIDE SEQUENCE [LARGE SCALE GENOMIC DNA]</scope>
    <source>
        <strain evidence="1 2">JCM 15801</strain>
    </source>
</reference>
<accession>A0A073K9W6</accession>
<protein>
    <submittedName>
        <fullName evidence="1">Uncharacterized protein</fullName>
    </submittedName>
</protein>